<name>A0ABR3Y829_9EURO</name>
<dbReference type="EMBL" id="JAVDPF010000004">
    <property type="protein sequence ID" value="KAL1884469.1"/>
    <property type="molecule type" value="Genomic_DNA"/>
</dbReference>
<sequence>MGPPRQRGSKSGSGRIPSHDHQSESARERESKYRSKDSASPDDELTGRARDRGSRSGSDRSRSDRSQPSDDSSGRARERGSRSGSDRPRTERSQPPVPRSLDLPDRTRGRSHNFPLGKPEKSPPVDYFDAMDLTKDRLPEIQFEPDRCTGSSAVHTDLKFNGRLVPWKSFEQDVHDVFRKVFKNPITRKKLHVVLSHPGEDAISNEHYLCGEELSSSGRYVQHALHVMTAVGNDLGFKLRFGDWYTSYKHERASGTQKKSGAGSSTSDVQHNTRNNRIIPDYALLAENPDDEDASYARALGEAKSPYGAHDLASWVQDAYKSKDEKLRKLLGKFLSTSFIMLN</sequence>
<feature type="compositionally biased region" description="Basic and acidic residues" evidence="1">
    <location>
        <begin position="17"/>
        <end position="92"/>
    </location>
</feature>
<dbReference type="Proteomes" id="UP001583193">
    <property type="component" value="Unassembled WGS sequence"/>
</dbReference>
<evidence type="ECO:0000313" key="2">
    <source>
        <dbReference type="EMBL" id="KAL1884469.1"/>
    </source>
</evidence>
<protein>
    <submittedName>
        <fullName evidence="2">Uncharacterized protein</fullName>
    </submittedName>
</protein>
<gene>
    <name evidence="2" type="ORF">Plec18167_002057</name>
</gene>
<reference evidence="2 3" key="1">
    <citation type="journal article" date="2024" name="IMA Fungus">
        <title>IMA Genome - F19 : A genome assembly and annotation guide to empower mycologists, including annotated draft genome sequences of Ceratocystis pirilliformis, Diaporthe australafricana, Fusarium ophioides, Paecilomyces lecythidis, and Sporothrix stenoceras.</title>
        <authorList>
            <person name="Aylward J."/>
            <person name="Wilson A.M."/>
            <person name="Visagie C.M."/>
            <person name="Spraker J."/>
            <person name="Barnes I."/>
            <person name="Buitendag C."/>
            <person name="Ceriani C."/>
            <person name="Del Mar Angel L."/>
            <person name="du Plessis D."/>
            <person name="Fuchs T."/>
            <person name="Gasser K."/>
            <person name="Kramer D."/>
            <person name="Li W."/>
            <person name="Munsamy K."/>
            <person name="Piso A."/>
            <person name="Price J.L."/>
            <person name="Sonnekus B."/>
            <person name="Thomas C."/>
            <person name="van der Nest A."/>
            <person name="van Dijk A."/>
            <person name="van Heerden A."/>
            <person name="van Vuuren N."/>
            <person name="Yilmaz N."/>
            <person name="Duong T.A."/>
            <person name="van der Merwe N.A."/>
            <person name="Wingfield M.J."/>
            <person name="Wingfield B.D."/>
        </authorList>
    </citation>
    <scope>NUCLEOTIDE SEQUENCE [LARGE SCALE GENOMIC DNA]</scope>
    <source>
        <strain evidence="2 3">CMW 18167</strain>
    </source>
</reference>
<evidence type="ECO:0000313" key="3">
    <source>
        <dbReference type="Proteomes" id="UP001583193"/>
    </source>
</evidence>
<accession>A0ABR3Y829</accession>
<feature type="region of interest" description="Disordered" evidence="1">
    <location>
        <begin position="1"/>
        <end position="126"/>
    </location>
</feature>
<comment type="caution">
    <text evidence="2">The sequence shown here is derived from an EMBL/GenBank/DDBJ whole genome shotgun (WGS) entry which is preliminary data.</text>
</comment>
<keyword evidence="3" id="KW-1185">Reference proteome</keyword>
<organism evidence="2 3">
    <name type="scientific">Paecilomyces lecythidis</name>
    <dbReference type="NCBI Taxonomy" id="3004212"/>
    <lineage>
        <taxon>Eukaryota</taxon>
        <taxon>Fungi</taxon>
        <taxon>Dikarya</taxon>
        <taxon>Ascomycota</taxon>
        <taxon>Pezizomycotina</taxon>
        <taxon>Eurotiomycetes</taxon>
        <taxon>Eurotiomycetidae</taxon>
        <taxon>Eurotiales</taxon>
        <taxon>Thermoascaceae</taxon>
        <taxon>Paecilomyces</taxon>
    </lineage>
</organism>
<proteinExistence type="predicted"/>
<evidence type="ECO:0000256" key="1">
    <source>
        <dbReference type="SAM" id="MobiDB-lite"/>
    </source>
</evidence>